<evidence type="ECO:0000313" key="1">
    <source>
        <dbReference type="EMBL" id="MQL51807.1"/>
    </source>
</evidence>
<keyword evidence="2" id="KW-1185">Reference proteome</keyword>
<dbReference type="AlphaFoldDB" id="A0A6N7IQJ8"/>
<dbReference type="EMBL" id="WHYR01000012">
    <property type="protein sequence ID" value="MQL51807.1"/>
    <property type="molecule type" value="Genomic_DNA"/>
</dbReference>
<evidence type="ECO:0000313" key="2">
    <source>
        <dbReference type="Proteomes" id="UP000441717"/>
    </source>
</evidence>
<name>A0A6N7IQJ8_9FIRM</name>
<accession>A0A6N7IQJ8</accession>
<comment type="caution">
    <text evidence="1">The sequence shown here is derived from an EMBL/GenBank/DDBJ whole genome shotgun (WGS) entry which is preliminary data.</text>
</comment>
<proteinExistence type="predicted"/>
<organism evidence="1 2">
    <name type="scientific">Desulfofundulus thermobenzoicus</name>
    <dbReference type="NCBI Taxonomy" id="29376"/>
    <lineage>
        <taxon>Bacteria</taxon>
        <taxon>Bacillati</taxon>
        <taxon>Bacillota</taxon>
        <taxon>Clostridia</taxon>
        <taxon>Eubacteriales</taxon>
        <taxon>Peptococcaceae</taxon>
        <taxon>Desulfofundulus</taxon>
    </lineage>
</organism>
<reference evidence="1 2" key="1">
    <citation type="submission" date="2019-10" db="EMBL/GenBank/DDBJ databases">
        <title>Comparative genomics of sulfur disproportionating microorganisms.</title>
        <authorList>
            <person name="Ward L.M."/>
            <person name="Bertran E."/>
            <person name="Johnston D."/>
        </authorList>
    </citation>
    <scope>NUCLEOTIDE SEQUENCE [LARGE SCALE GENOMIC DNA]</scope>
    <source>
        <strain evidence="1 2">DSM 14055</strain>
    </source>
</reference>
<protein>
    <submittedName>
        <fullName evidence="1">Uncharacterized protein</fullName>
    </submittedName>
</protein>
<dbReference type="RefSeq" id="WP_152945744.1">
    <property type="nucleotide sequence ID" value="NZ_WHYR01000012.1"/>
</dbReference>
<gene>
    <name evidence="1" type="ORF">GFC01_05925</name>
</gene>
<sequence>MLSEDEQRFIKQKCKAIRRHLRELLPIAEQVEERAPEVTEFAFAINLDLNDLERALKESVAATSGSSGNPKTYLAKHPGAEEFILIPVRSREYMDVWRRLL</sequence>
<dbReference type="Proteomes" id="UP000441717">
    <property type="component" value="Unassembled WGS sequence"/>
</dbReference>